<gene>
    <name evidence="1" type="primary">SSCI25160.1</name>
</gene>
<evidence type="ECO:0000313" key="2">
    <source>
        <dbReference type="Proteomes" id="UP000242770"/>
    </source>
</evidence>
<protein>
    <submittedName>
        <fullName evidence="1">Uncharacterized protein</fullName>
    </submittedName>
</protein>
<organism evidence="1 2">
    <name type="scientific">Sporisorium scitamineum</name>
    <dbReference type="NCBI Taxonomy" id="49012"/>
    <lineage>
        <taxon>Eukaryota</taxon>
        <taxon>Fungi</taxon>
        <taxon>Dikarya</taxon>
        <taxon>Basidiomycota</taxon>
        <taxon>Ustilaginomycotina</taxon>
        <taxon>Ustilaginomycetes</taxon>
        <taxon>Ustilaginales</taxon>
        <taxon>Ustilaginaceae</taxon>
        <taxon>Sporisorium</taxon>
    </lineage>
</organism>
<keyword evidence="2" id="KW-1185">Reference proteome</keyword>
<evidence type="ECO:0000313" key="1">
    <source>
        <dbReference type="EMBL" id="CDW97182.1"/>
    </source>
</evidence>
<dbReference type="Proteomes" id="UP000242770">
    <property type="component" value="Unassembled WGS sequence"/>
</dbReference>
<reference evidence="2" key="1">
    <citation type="submission" date="2014-06" db="EMBL/GenBank/DDBJ databases">
        <authorList>
            <person name="Berkman P.J."/>
        </authorList>
    </citation>
    <scope>NUCLEOTIDE SEQUENCE [LARGE SCALE GENOMIC DNA]</scope>
</reference>
<name>A0A0F7S2N4_9BASI</name>
<proteinExistence type="predicted"/>
<accession>A0A0F7S2N4</accession>
<sequence>MPMPEIISLAIVKSKSPIELVDSRNVRHRVKMTGFKNDFRRPRKWCVPQNHTSRSSHILPTVSLRTRRIRFHLIGYEASNTNFDPCRPKPFQVKAPPPFLVLRRKVQLKTISGHMAIDKRTVSGKARQFRFE</sequence>
<dbReference type="AlphaFoldDB" id="A0A0F7S2N4"/>
<dbReference type="EMBL" id="CCFA01001324">
    <property type="protein sequence ID" value="CDW97182.1"/>
    <property type="molecule type" value="Genomic_DNA"/>
</dbReference>